<dbReference type="AlphaFoldDB" id="A0A9W9ZD11"/>
<reference evidence="1" key="1">
    <citation type="submission" date="2023-01" db="EMBL/GenBank/DDBJ databases">
        <title>Genome assembly of the deep-sea coral Lophelia pertusa.</title>
        <authorList>
            <person name="Herrera S."/>
            <person name="Cordes E."/>
        </authorList>
    </citation>
    <scope>NUCLEOTIDE SEQUENCE</scope>
    <source>
        <strain evidence="1">USNM1676648</strain>
        <tissue evidence="1">Polyp</tissue>
    </source>
</reference>
<keyword evidence="2" id="KW-1185">Reference proteome</keyword>
<gene>
    <name evidence="1" type="ORF">OS493_022962</name>
</gene>
<dbReference type="Proteomes" id="UP001163046">
    <property type="component" value="Unassembled WGS sequence"/>
</dbReference>
<dbReference type="InterPro" id="IPR011050">
    <property type="entry name" value="Pectin_lyase_fold/virulence"/>
</dbReference>
<proteinExistence type="predicted"/>
<organism evidence="1 2">
    <name type="scientific">Desmophyllum pertusum</name>
    <dbReference type="NCBI Taxonomy" id="174260"/>
    <lineage>
        <taxon>Eukaryota</taxon>
        <taxon>Metazoa</taxon>
        <taxon>Cnidaria</taxon>
        <taxon>Anthozoa</taxon>
        <taxon>Hexacorallia</taxon>
        <taxon>Scleractinia</taxon>
        <taxon>Caryophylliina</taxon>
        <taxon>Caryophylliidae</taxon>
        <taxon>Desmophyllum</taxon>
    </lineage>
</organism>
<sequence length="183" mass="20763">MKSIPRVWRSTCNPWYELCLEGTPVYILKNKAEIEGEVFYIGEEEPYFCHCHQILRKIQDGIPYRQNDVNENYPSWDYKSHVIFEDTTFRRNAADMGGAVHLSNGEAIFRNCYFVDNFAATQGGHINTVAGSASVIIKGQPFPPNHEPVTTAKSEILCGVFHSCRKFGSTKSIQHNNGCQALW</sequence>
<accession>A0A9W9ZD11</accession>
<evidence type="ECO:0000313" key="2">
    <source>
        <dbReference type="Proteomes" id="UP001163046"/>
    </source>
</evidence>
<evidence type="ECO:0000313" key="1">
    <source>
        <dbReference type="EMBL" id="KAJ7378428.1"/>
    </source>
</evidence>
<name>A0A9W9ZD11_9CNID</name>
<comment type="caution">
    <text evidence="1">The sequence shown here is derived from an EMBL/GenBank/DDBJ whole genome shotgun (WGS) entry which is preliminary data.</text>
</comment>
<dbReference type="EMBL" id="MU826366">
    <property type="protein sequence ID" value="KAJ7378428.1"/>
    <property type="molecule type" value="Genomic_DNA"/>
</dbReference>
<dbReference type="SUPFAM" id="SSF51126">
    <property type="entry name" value="Pectin lyase-like"/>
    <property type="match status" value="1"/>
</dbReference>
<protein>
    <submittedName>
        <fullName evidence="1">Uncharacterized protein</fullName>
    </submittedName>
</protein>